<proteinExistence type="predicted"/>
<organism evidence="2 3">
    <name type="scientific">Polyplax serrata</name>
    <name type="common">Common mouse louse</name>
    <dbReference type="NCBI Taxonomy" id="468196"/>
    <lineage>
        <taxon>Eukaryota</taxon>
        <taxon>Metazoa</taxon>
        <taxon>Ecdysozoa</taxon>
        <taxon>Arthropoda</taxon>
        <taxon>Hexapoda</taxon>
        <taxon>Insecta</taxon>
        <taxon>Pterygota</taxon>
        <taxon>Neoptera</taxon>
        <taxon>Paraneoptera</taxon>
        <taxon>Psocodea</taxon>
        <taxon>Troctomorpha</taxon>
        <taxon>Phthiraptera</taxon>
        <taxon>Anoplura</taxon>
        <taxon>Polyplacidae</taxon>
        <taxon>Polyplax</taxon>
    </lineage>
</organism>
<name>A0ABR1AIK3_POLSC</name>
<evidence type="ECO:0000313" key="2">
    <source>
        <dbReference type="EMBL" id="KAK6620207.1"/>
    </source>
</evidence>
<reference evidence="2 3" key="1">
    <citation type="submission" date="2023-09" db="EMBL/GenBank/DDBJ databases">
        <title>Genomes of two closely related lineages of the louse Polyplax serrata with different host specificities.</title>
        <authorList>
            <person name="Martinu J."/>
            <person name="Tarabai H."/>
            <person name="Stefka J."/>
            <person name="Hypsa V."/>
        </authorList>
    </citation>
    <scope>NUCLEOTIDE SEQUENCE [LARGE SCALE GENOMIC DNA]</scope>
    <source>
        <strain evidence="2">98ZLc_SE</strain>
    </source>
</reference>
<gene>
    <name evidence="2" type="ORF">RUM44_006608</name>
</gene>
<dbReference type="Proteomes" id="UP001359485">
    <property type="component" value="Unassembled WGS sequence"/>
</dbReference>
<feature type="compositionally biased region" description="Basic residues" evidence="1">
    <location>
        <begin position="53"/>
        <end position="69"/>
    </location>
</feature>
<feature type="region of interest" description="Disordered" evidence="1">
    <location>
        <begin position="48"/>
        <end position="74"/>
    </location>
</feature>
<protein>
    <submittedName>
        <fullName evidence="2">Uncharacterized protein</fullName>
    </submittedName>
</protein>
<comment type="caution">
    <text evidence="2">The sequence shown here is derived from an EMBL/GenBank/DDBJ whole genome shotgun (WGS) entry which is preliminary data.</text>
</comment>
<evidence type="ECO:0000313" key="3">
    <source>
        <dbReference type="Proteomes" id="UP001359485"/>
    </source>
</evidence>
<accession>A0ABR1AIK3</accession>
<evidence type="ECO:0000256" key="1">
    <source>
        <dbReference type="SAM" id="MobiDB-lite"/>
    </source>
</evidence>
<sequence length="108" mass="11698">MATLPTFCREEMVTVGCRVTTGAPCPEPSSRPPPIHFILAVVLPERKTTHAPPTHHTHAHARAGRKVPKKGPSATDVVLKNKKNRMGDRWVGGWLLDAAVVAEPSGKH</sequence>
<dbReference type="EMBL" id="JAWJWF010000048">
    <property type="protein sequence ID" value="KAK6620207.1"/>
    <property type="molecule type" value="Genomic_DNA"/>
</dbReference>
<keyword evidence="3" id="KW-1185">Reference proteome</keyword>